<dbReference type="STRING" id="634436.SAMN05216361_3947"/>
<evidence type="ECO:0000313" key="1">
    <source>
        <dbReference type="EMBL" id="SHH18466.1"/>
    </source>
</evidence>
<dbReference type="EMBL" id="FQWD01000007">
    <property type="protein sequence ID" value="SHH18466.1"/>
    <property type="molecule type" value="Genomic_DNA"/>
</dbReference>
<accession>A0A1M5QX54</accession>
<evidence type="ECO:0000313" key="2">
    <source>
        <dbReference type="Proteomes" id="UP000184520"/>
    </source>
</evidence>
<dbReference type="RefSeq" id="WP_139241637.1">
    <property type="nucleotide sequence ID" value="NZ_FQWD01000007.1"/>
</dbReference>
<sequence length="355" mass="39909">MPTVVTHYSRTTLPLSCVLRVLCLCLLLWLSGCSPQNTAEQLDDYHARLSRTLDTTMPALPSRAPLSYPARNDLLLQPEGIEIDLTDLYNIQTCELGSLVAERNTALGKVQAYSVRLRYEYQLIEALEQCIAFYQQSGEDLENREGQLTTMQEWLKVKSADYALHWSNMLTLSDETKQAFGRPLPGLLNGHDLDITGQVASLKQLNQYGDGNALQDARLETHLQQLALLRLPASVWFAAQQLANGLPVITQQLDTLLPALTCGQGRPDDTATILRNVFYLSFIEKIQPIGSRINAFHYAFEPISLSWQQSPVLPPAFKMFLAEQSQQFAEYQMAMKNHVTVWQTFLARCNMSPGT</sequence>
<dbReference type="InterPro" id="IPR021431">
    <property type="entry name" value="DUF3080"/>
</dbReference>
<name>A0A1M5QX54_9ALTE</name>
<organism evidence="1 2">
    <name type="scientific">Marisediminitalea aggregata</name>
    <dbReference type="NCBI Taxonomy" id="634436"/>
    <lineage>
        <taxon>Bacteria</taxon>
        <taxon>Pseudomonadati</taxon>
        <taxon>Pseudomonadota</taxon>
        <taxon>Gammaproteobacteria</taxon>
        <taxon>Alteromonadales</taxon>
        <taxon>Alteromonadaceae</taxon>
        <taxon>Marisediminitalea</taxon>
    </lineage>
</organism>
<reference evidence="2" key="1">
    <citation type="submission" date="2016-11" db="EMBL/GenBank/DDBJ databases">
        <authorList>
            <person name="Varghese N."/>
            <person name="Submissions S."/>
        </authorList>
    </citation>
    <scope>NUCLEOTIDE SEQUENCE [LARGE SCALE GENOMIC DNA]</scope>
    <source>
        <strain evidence="2">CGMCC 1.8995</strain>
    </source>
</reference>
<evidence type="ECO:0008006" key="3">
    <source>
        <dbReference type="Google" id="ProtNLM"/>
    </source>
</evidence>
<dbReference type="OrthoDB" id="5760979at2"/>
<dbReference type="Pfam" id="PF11279">
    <property type="entry name" value="DUF3080"/>
    <property type="match status" value="1"/>
</dbReference>
<keyword evidence="2" id="KW-1185">Reference proteome</keyword>
<protein>
    <recommendedName>
        <fullName evidence="3">DUF3080 domain-containing protein</fullName>
    </recommendedName>
</protein>
<dbReference type="Proteomes" id="UP000184520">
    <property type="component" value="Unassembled WGS sequence"/>
</dbReference>
<gene>
    <name evidence="1" type="ORF">SAMN05216361_3947</name>
</gene>
<proteinExistence type="predicted"/>
<dbReference type="AlphaFoldDB" id="A0A1M5QX54"/>